<dbReference type="Proteomes" id="UP000389283">
    <property type="component" value="Unassembled WGS sequence"/>
</dbReference>
<dbReference type="Proteomes" id="UP000840197">
    <property type="component" value="Unassembled WGS sequence"/>
</dbReference>
<dbReference type="Proteomes" id="UP000566721">
    <property type="component" value="Unassembled WGS sequence"/>
</dbReference>
<evidence type="ECO:0000313" key="4">
    <source>
        <dbReference type="EMBL" id="EAD3792317.1"/>
    </source>
</evidence>
<dbReference type="Proteomes" id="UP000364988">
    <property type="component" value="Unassembled WGS sequence"/>
</dbReference>
<evidence type="ECO:0000313" key="46">
    <source>
        <dbReference type="Proteomes" id="UP000478704"/>
    </source>
</evidence>
<dbReference type="EMBL" id="AAIAJJ010000001">
    <property type="protein sequence ID" value="ECC1555527.1"/>
    <property type="molecule type" value="Genomic_DNA"/>
</dbReference>
<dbReference type="EMBL" id="AACJYH010000003">
    <property type="protein sequence ID" value="EAK8897038.1"/>
    <property type="molecule type" value="Genomic_DNA"/>
</dbReference>
<evidence type="ECO:0000313" key="7">
    <source>
        <dbReference type="EMBL" id="EAG2086586.1"/>
    </source>
</evidence>
<reference evidence="33 37" key="4">
    <citation type="submission" date="2018-06" db="EMBL/GenBank/DDBJ databases">
        <authorList>
            <consortium name="PulseNet: The National Subtyping Network for Foodborne Disease Surveillance"/>
            <person name="Tarr C.L."/>
            <person name="Trees E."/>
            <person name="Katz L.S."/>
            <person name="Carleton-Romer H.A."/>
            <person name="Stroika S."/>
            <person name="Kucerova Z."/>
            <person name="Roache K.F."/>
            <person name="Sabol A.L."/>
            <person name="Besser J."/>
            <person name="Gerner-Smidt P."/>
        </authorList>
    </citation>
    <scope>NUCLEOTIDE SEQUENCE [LARGE SCALE GENOMIC DNA]</scope>
    <source>
        <strain evidence="1 33">2015L-6227</strain>
        <strain evidence="3 37">PNUSAL000910</strain>
        <strain evidence="13 36">PNUSAL004402</strain>
    </source>
</reference>
<dbReference type="Proteomes" id="UP000345329">
    <property type="component" value="Unassembled WGS sequence"/>
</dbReference>
<dbReference type="Proteomes" id="UP000376505">
    <property type="component" value="Unassembled WGS sequence"/>
</dbReference>
<dbReference type="EMBL" id="DAAJCS010000001">
    <property type="protein sequence ID" value="HAC0011709.1"/>
    <property type="molecule type" value="Genomic_DNA"/>
</dbReference>
<dbReference type="AlphaFoldDB" id="A0A5L2DJA1"/>
<dbReference type="Proteomes" id="UP000525850">
    <property type="component" value="Unassembled WGS sequence"/>
</dbReference>
<dbReference type="Proteomes" id="UP000841146">
    <property type="component" value="Unassembled WGS sequence"/>
</dbReference>
<evidence type="ECO:0000313" key="31">
    <source>
        <dbReference type="Proteomes" id="UP000331186"/>
    </source>
</evidence>
<evidence type="ECO:0000313" key="54">
    <source>
        <dbReference type="Proteomes" id="UP000844415"/>
    </source>
</evidence>
<evidence type="ECO:0000313" key="55">
    <source>
        <dbReference type="Proteomes" id="UP000852906"/>
    </source>
</evidence>
<reference evidence="29 44" key="3">
    <citation type="submission" date="2018-04" db="EMBL/GenBank/DDBJ databases">
        <title>Genome Analysis of a Prevalent Clone of Listeria monocytogenes Sequence Type 87 in China.</title>
        <authorList>
            <person name="Wang Y."/>
        </authorList>
    </citation>
    <scope>NUCLEOTIDE SEQUENCE [LARGE SCALE GENOMIC DNA]</scope>
    <source>
        <strain evidence="29 44">ICDC_LM1523</strain>
    </source>
</reference>
<evidence type="ECO:0000313" key="50">
    <source>
        <dbReference type="Proteomes" id="UP000549379"/>
    </source>
</evidence>
<evidence type="ECO:0000313" key="45">
    <source>
        <dbReference type="Proteomes" id="UP000467347"/>
    </source>
</evidence>
<dbReference type="EMBL" id="DAAJFY010000002">
    <property type="protein sequence ID" value="HAC0274651.1"/>
    <property type="molecule type" value="Genomic_DNA"/>
</dbReference>
<comment type="caution">
    <text evidence="28">The sequence shown here is derived from an EMBL/GenBank/DDBJ whole genome shotgun (WGS) entry which is preliminary data.</text>
</comment>
<evidence type="ECO:0000313" key="15">
    <source>
        <dbReference type="EMBL" id="EAK9776312.1"/>
    </source>
</evidence>
<dbReference type="EMBL" id="AAMGIV010000019">
    <property type="protein sequence ID" value="EDH0915915.1"/>
    <property type="molecule type" value="Genomic_DNA"/>
</dbReference>
<evidence type="ECO:0000313" key="5">
    <source>
        <dbReference type="EMBL" id="EAD5773298.1"/>
    </source>
</evidence>
<dbReference type="EMBL" id="AAHZFN010000014">
    <property type="protein sequence ID" value="ECB9474245.1"/>
    <property type="molecule type" value="Genomic_DNA"/>
</dbReference>
<evidence type="ECO:0000313" key="22">
    <source>
        <dbReference type="EMBL" id="EDN7714693.1"/>
    </source>
</evidence>
<evidence type="ECO:0000313" key="13">
    <source>
        <dbReference type="EMBL" id="EAK8897038.1"/>
    </source>
</evidence>
<dbReference type="EMBL" id="AALEDS010000001">
    <property type="protein sequence ID" value="ECY6543047.1"/>
    <property type="molecule type" value="Genomic_DNA"/>
</dbReference>
<dbReference type="EMBL" id="DAAIHR010000027">
    <property type="protein sequence ID" value="HAB8399821.1"/>
    <property type="molecule type" value="Genomic_DNA"/>
</dbReference>
<evidence type="ECO:0000313" key="51">
    <source>
        <dbReference type="Proteomes" id="UP000566721"/>
    </source>
</evidence>
<evidence type="ECO:0000313" key="29">
    <source>
        <dbReference type="EMBL" id="KAA9446470.1"/>
    </source>
</evidence>
<evidence type="ECO:0000313" key="24">
    <source>
        <dbReference type="EMBL" id="EDP8512964.1"/>
    </source>
</evidence>
<evidence type="ECO:0000313" key="43">
    <source>
        <dbReference type="Proteomes" id="UP000455569"/>
    </source>
</evidence>
<evidence type="ECO:0000313" key="11">
    <source>
        <dbReference type="EMBL" id="EAG4332279.1"/>
    </source>
</evidence>
<dbReference type="EMBL" id="AABBHO010000101">
    <property type="protein sequence ID" value="EAG2998683.1"/>
    <property type="molecule type" value="Genomic_DNA"/>
</dbReference>
<evidence type="ECO:0000313" key="21">
    <source>
        <dbReference type="EMBL" id="EDH0915915.1"/>
    </source>
</evidence>
<evidence type="ECO:0000313" key="40">
    <source>
        <dbReference type="Proteomes" id="UP000389283"/>
    </source>
</evidence>
<dbReference type="Proteomes" id="UP000350032">
    <property type="component" value="Unassembled WGS sequence"/>
</dbReference>
<dbReference type="Proteomes" id="UP000331186">
    <property type="component" value="Unassembled WGS sequence"/>
</dbReference>
<evidence type="ECO:0000313" key="48">
    <source>
        <dbReference type="Proteomes" id="UP000525850"/>
    </source>
</evidence>
<evidence type="ECO:0000313" key="12">
    <source>
        <dbReference type="EMBL" id="EAG6168875.1"/>
    </source>
</evidence>
<dbReference type="EMBL" id="AANPAU010000001">
    <property type="protein sequence ID" value="EDP8512964.1"/>
    <property type="molecule type" value="Genomic_DNA"/>
</dbReference>
<dbReference type="EMBL" id="AAAJKI010000059">
    <property type="protein sequence ID" value="EAC6549585.1"/>
    <property type="molecule type" value="Genomic_DNA"/>
</dbReference>
<evidence type="ECO:0000313" key="30">
    <source>
        <dbReference type="EMBL" id="OET52744.1"/>
    </source>
</evidence>
<dbReference type="EMBL" id="AACKIA010000002">
    <property type="protein sequence ID" value="EAK9657948.1"/>
    <property type="molecule type" value="Genomic_DNA"/>
</dbReference>
<evidence type="ECO:0000313" key="36">
    <source>
        <dbReference type="Proteomes" id="UP000350032"/>
    </source>
</evidence>
<reference evidence="24 46" key="7">
    <citation type="submission" date="2020-02" db="EMBL/GenBank/DDBJ databases">
        <authorList>
            <consortium name="GenomeTrakr: Next Generation Sequencing Network for Food Pathogen Tracability"/>
        </authorList>
    </citation>
    <scope>NUCLEOTIDE SEQUENCE [LARGE SCALE GENOMIC DNA]</scope>
    <source>
        <strain evidence="10 50">10B02965A-1</strain>
        <strain evidence="22 43">CFSAN102901</strain>
        <strain evidence="8">FDA00011243</strain>
        <strain evidence="2 31">FDA00013332</strain>
        <strain evidence="6 34">FDA00013853</strain>
        <strain evidence="16 42">FDA00014336</strain>
        <strain evidence="18 40">FDA00014370</strain>
        <strain evidence="17 41">FDA00014392</strain>
        <strain evidence="21">FDA00014739</strain>
        <strain evidence="24">FDA00015054</strain>
        <strain evidence="11 49">FDA1005580-S054-001</strain>
        <strain evidence="46">FDA1090798-S029-001</strain>
        <strain evidence="47">FDA956581-098-004</strain>
        <strain evidence="9 48">FDA960927-006-004</strain>
        <strain evidence="12 51">FLAG-38921</strain>
        <strain evidence="7 32">FLAG-54356</strain>
        <strain evidence="5 39">FSIS31901579</strain>
        <strain evidence="14">MOD1-LS1162</strain>
        <strain evidence="23 45">OSF101448</strain>
        <strain evidence="4 35">VA-WGS-00405</strain>
    </source>
</reference>
<evidence type="ECO:0000313" key="26">
    <source>
        <dbReference type="EMBL" id="HAB8557050.1"/>
    </source>
</evidence>
<protein>
    <submittedName>
        <fullName evidence="28">Uncharacterized protein</fullName>
    </submittedName>
</protein>
<evidence type="ECO:0000313" key="32">
    <source>
        <dbReference type="Proteomes" id="UP000337746"/>
    </source>
</evidence>
<dbReference type="Proteomes" id="UP000844415">
    <property type="component" value="Unassembled WGS sequence"/>
</dbReference>
<name>A0A5L2DJA1_LISMN</name>
<dbReference type="Proteomes" id="UP000339309">
    <property type="component" value="Unassembled WGS sequence"/>
</dbReference>
<dbReference type="Proteomes" id="UP000344343">
    <property type="component" value="Unassembled WGS sequence"/>
</dbReference>
<dbReference type="EMBL" id="AABAWE010000002">
    <property type="protein sequence ID" value="EAG2086586.1"/>
    <property type="molecule type" value="Genomic_DNA"/>
</dbReference>
<evidence type="ECO:0000313" key="6">
    <source>
        <dbReference type="EMBL" id="EAD5786671.1"/>
    </source>
</evidence>
<dbReference type="EMBL" id="AABCVX010000002">
    <property type="protein sequence ID" value="EAG6168875.1"/>
    <property type="molecule type" value="Genomic_DNA"/>
</dbReference>
<evidence type="ECO:0000313" key="41">
    <source>
        <dbReference type="Proteomes" id="UP000398321"/>
    </source>
</evidence>
<dbReference type="Proteomes" id="UP000455569">
    <property type="component" value="Unassembled WGS sequence"/>
</dbReference>
<dbReference type="Proteomes" id="UP000398321">
    <property type="component" value="Unassembled WGS sequence"/>
</dbReference>
<evidence type="ECO:0000313" key="42">
    <source>
        <dbReference type="Proteomes" id="UP000423131"/>
    </source>
</evidence>
<dbReference type="EMBL" id="AAAKQF010000001">
    <property type="protein sequence ID" value="EAC9038937.1"/>
    <property type="molecule type" value="Genomic_DNA"/>
</dbReference>
<dbReference type="EMBL" id="AAANYR010000004">
    <property type="protein sequence ID" value="EAD5786671.1"/>
    <property type="molecule type" value="Genomic_DNA"/>
</dbReference>
<dbReference type="Proteomes" id="UP000460224">
    <property type="component" value="Unassembled WGS sequence"/>
</dbReference>
<evidence type="ECO:0000313" key="52">
    <source>
        <dbReference type="Proteomes" id="UP000840197"/>
    </source>
</evidence>
<dbReference type="EMBL" id="AALOQI010000002">
    <property type="protein sequence ID" value="EDB7790106.1"/>
    <property type="molecule type" value="Genomic_DNA"/>
</dbReference>
<dbReference type="EMBL" id="AAANYN010000003">
    <property type="protein sequence ID" value="EAD5773298.1"/>
    <property type="molecule type" value="Genomic_DNA"/>
</dbReference>
<evidence type="ECO:0000313" key="23">
    <source>
        <dbReference type="EMBL" id="EDN9835940.1"/>
    </source>
</evidence>
<evidence type="ECO:0000313" key="39">
    <source>
        <dbReference type="Proteomes" id="UP000376505"/>
    </source>
</evidence>
<dbReference type="EMBL" id="AAAMZD010000002">
    <property type="protein sequence ID" value="EAD3792317.1"/>
    <property type="molecule type" value="Genomic_DNA"/>
</dbReference>
<evidence type="ECO:0000313" key="35">
    <source>
        <dbReference type="Proteomes" id="UP000345329"/>
    </source>
</evidence>
<dbReference type="Proteomes" id="UP000478704">
    <property type="component" value="Unassembled WGS sequence"/>
</dbReference>
<evidence type="ECO:0000313" key="28">
    <source>
        <dbReference type="EMBL" id="HAC0274651.1"/>
    </source>
</evidence>
<dbReference type="Proteomes" id="UP000540117">
    <property type="component" value="Unassembled WGS sequence"/>
</dbReference>
<dbReference type="EMBL" id="MJTJ01000004">
    <property type="protein sequence ID" value="OET52744.1"/>
    <property type="molecule type" value="Genomic_DNA"/>
</dbReference>
<dbReference type="Proteomes" id="UP000852906">
    <property type="component" value="Unassembled WGS sequence"/>
</dbReference>
<organism evidence="28">
    <name type="scientific">Listeria monocytogenes</name>
    <dbReference type="NCBI Taxonomy" id="1639"/>
    <lineage>
        <taxon>Bacteria</taxon>
        <taxon>Bacillati</taxon>
        <taxon>Bacillota</taxon>
        <taxon>Bacilli</taxon>
        <taxon>Bacillales</taxon>
        <taxon>Listeriaceae</taxon>
        <taxon>Listeria</taxon>
    </lineage>
</organism>
<proteinExistence type="predicted"/>
<evidence type="ECO:0000313" key="1">
    <source>
        <dbReference type="EMBL" id="EAC4552759.1"/>
    </source>
</evidence>
<evidence type="ECO:0000313" key="37">
    <source>
        <dbReference type="Proteomes" id="UP000354255"/>
    </source>
</evidence>
<evidence type="ECO:0000313" key="38">
    <source>
        <dbReference type="Proteomes" id="UP000364988"/>
    </source>
</evidence>
<dbReference type="EMBL" id="AACKJZ010000003">
    <property type="protein sequence ID" value="EAK9776312.1"/>
    <property type="molecule type" value="Genomic_DNA"/>
</dbReference>
<accession>A0A5L2DJA1</accession>
<dbReference type="Proteomes" id="UP000423131">
    <property type="component" value="Unassembled WGS sequence"/>
</dbReference>
<dbReference type="Proteomes" id="UP000549379">
    <property type="component" value="Unassembled WGS sequence"/>
</dbReference>
<evidence type="ECO:0000313" key="47">
    <source>
        <dbReference type="Proteomes" id="UP000481141"/>
    </source>
</evidence>
<evidence type="ECO:0000313" key="25">
    <source>
        <dbReference type="EMBL" id="HAB8399821.1"/>
    </source>
</evidence>
<evidence type="ECO:0000313" key="9">
    <source>
        <dbReference type="EMBL" id="EAG2514729.1"/>
    </source>
</evidence>
<evidence type="ECO:0000313" key="19">
    <source>
        <dbReference type="EMBL" id="ECY6543047.1"/>
    </source>
</evidence>
<evidence type="ECO:0000313" key="14">
    <source>
        <dbReference type="EMBL" id="EAK9657948.1"/>
    </source>
</evidence>
<dbReference type="Proteomes" id="UP000481141">
    <property type="component" value="Unassembled WGS sequence"/>
</dbReference>
<reference evidence="28" key="6">
    <citation type="submission" date="2020-01" db="EMBL/GenBank/DDBJ databases">
        <authorList>
            <consortium name="NCBI Pathogen Detection Project"/>
        </authorList>
    </citation>
    <scope>NUCLEOTIDE SEQUENCE</scope>
    <source>
        <strain evidence="26">CFIAFB20100120</strain>
        <strain evidence="25">CFIAFB20130012</strain>
        <strain evidence="28">CFIAFB20170037</strain>
        <strain evidence="27">CFIAFB20170045</strain>
    </source>
</reference>
<sequence length="204" mass="24124">MIKKLVDFLGEDRYIVDSDKDRKKIEVRERANGIVNQDIIFVLACNELKYELFKLSRGTKTKIMTLHDKEIAIFYFGIMIKMSRFKTLCPRPELKNTIFNEIDAKNCLSRFLDSNLFEIENYKKDAICLINEKNTYVVGYCDIDMIFHTISNDNSSLTMGAKVLANFTWKYMYFKQMIKEYDIELDQNQVDYKAILRNLLNLKN</sequence>
<evidence type="ECO:0000313" key="10">
    <source>
        <dbReference type="EMBL" id="EAG2998683.1"/>
    </source>
</evidence>
<dbReference type="Proteomes" id="UP000337746">
    <property type="component" value="Unassembled WGS sequence"/>
</dbReference>
<dbReference type="RefSeq" id="WP_003728444.1">
    <property type="nucleotide sequence ID" value="NC_021824.1"/>
</dbReference>
<evidence type="ECO:0000313" key="27">
    <source>
        <dbReference type="EMBL" id="HAC0011709.1"/>
    </source>
</evidence>
<dbReference type="EMBL" id="DAAIJL010000005">
    <property type="protein sequence ID" value="HAB8557050.1"/>
    <property type="molecule type" value="Genomic_DNA"/>
</dbReference>
<dbReference type="EMBL" id="AAAIKW010000006">
    <property type="protein sequence ID" value="EAC4552759.1"/>
    <property type="molecule type" value="Genomic_DNA"/>
</dbReference>
<dbReference type="EMBL" id="AABAYG010000003">
    <property type="protein sequence ID" value="EAG2245290.1"/>
    <property type="molecule type" value="Genomic_DNA"/>
</dbReference>
<evidence type="ECO:0000313" key="53">
    <source>
        <dbReference type="Proteomes" id="UP000841146"/>
    </source>
</evidence>
<evidence type="ECO:0000313" key="44">
    <source>
        <dbReference type="Proteomes" id="UP000460224"/>
    </source>
</evidence>
<dbReference type="EMBL" id="QDAY01000010">
    <property type="protein sequence ID" value="KAA9446470.1"/>
    <property type="molecule type" value="Genomic_DNA"/>
</dbReference>
<reference evidence="15" key="5">
    <citation type="submission" date="2019-05" db="EMBL/GenBank/DDBJ databases">
        <authorList>
            <consortium name="GenomeTrakr network: Whole genome sequencing for foodborne pathogen traceback"/>
        </authorList>
    </citation>
    <scope>NUCLEOTIDE SEQUENCE</scope>
    <source>
        <strain evidence="20">CDPHFDLB-FM19-02204-A</strain>
        <strain evidence="15">FLAG-50212</strain>
        <strain evidence="19 38">FLAG-55987</strain>
    </source>
</reference>
<evidence type="ECO:0000313" key="17">
    <source>
        <dbReference type="EMBL" id="ECB9512255.1"/>
    </source>
</evidence>
<evidence type="ECO:0000313" key="2">
    <source>
        <dbReference type="EMBL" id="EAC6549585.1"/>
    </source>
</evidence>
<dbReference type="EMBL" id="AAHZFY010000001">
    <property type="protein sequence ID" value="ECB9512255.1"/>
    <property type="molecule type" value="Genomic_DNA"/>
</dbReference>
<dbReference type="EMBL" id="AABBAW010000002">
    <property type="protein sequence ID" value="EAG2514729.1"/>
    <property type="molecule type" value="Genomic_DNA"/>
</dbReference>
<dbReference type="EMBL" id="AANDSR010000002">
    <property type="protein sequence ID" value="EDN9835940.1"/>
    <property type="molecule type" value="Genomic_DNA"/>
</dbReference>
<evidence type="ECO:0000313" key="18">
    <source>
        <dbReference type="EMBL" id="ECC1555527.1"/>
    </source>
</evidence>
<gene>
    <name evidence="1" type="ORF">ABZ57_09695</name>
    <name evidence="30" type="ORF">AJL21_02295</name>
    <name evidence="9" type="ORF">B1N52_06110</name>
    <name evidence="8" type="ORF">B1S26_07685</name>
    <name evidence="10" type="ORF">B5K54_15475</name>
    <name evidence="7" type="ORF">BCZ21_04890</name>
    <name evidence="14" type="ORF">BW786_05620</name>
    <name evidence="11" type="ORF">CAV64_13605</name>
    <name evidence="13" type="ORF">D7104_04900</name>
    <name evidence="29" type="ORF">DCK61_15720</name>
    <name evidence="12" type="ORF">DCT16_05645</name>
    <name evidence="2" type="ORF">DU018_14590</name>
    <name evidence="6" type="ORF">EX365_08890</name>
    <name evidence="5" type="ORF">EXZ73_03230</name>
    <name evidence="19" type="ORF">F6436_01770</name>
    <name evidence="20" type="ORF">F9653_04945</name>
    <name evidence="15" type="ORF">FDQ00_05255</name>
    <name evidence="17" type="ORF">FLQ97_00750</name>
    <name evidence="16" type="ORF">FLR03_11215</name>
    <name evidence="18" type="ORF">FNX40_01765</name>
    <name evidence="24" type="ORF">G3O21_000357</name>
    <name evidence="21" type="ORF">GCV82_12250</name>
    <name evidence="23" type="ORF">GJW51_04560</name>
    <name evidence="22" type="ORF">GQG13_06065</name>
    <name evidence="25" type="ORF">GYR60_15010</name>
    <name evidence="26" type="ORF">GYS09_07100</name>
    <name evidence="27" type="ORF">GYX23_01730</name>
    <name evidence="28" type="ORF">GYY14_04605</name>
    <name evidence="3" type="ORF">KV70_01765</name>
    <name evidence="4" type="ORF">UI29_05925</name>
</gene>
<evidence type="ECO:0000313" key="49">
    <source>
        <dbReference type="Proteomes" id="UP000540117"/>
    </source>
</evidence>
<dbReference type="Proteomes" id="UP000842809">
    <property type="component" value="Unassembled WGS sequence"/>
</dbReference>
<dbReference type="EMBL" id="AABBYJ010000009">
    <property type="protein sequence ID" value="EAG4332279.1"/>
    <property type="molecule type" value="Genomic_DNA"/>
</dbReference>
<reference evidence="52 53" key="2">
    <citation type="journal article" date="2018" name="Genome Biol.">
        <title>SKESA: strategic k-mer extension for scrupulous assemblies.</title>
        <authorList>
            <person name="Souvorov A."/>
            <person name="Agarwala R."/>
            <person name="Lipman D.J."/>
        </authorList>
    </citation>
    <scope>NUCLEOTIDE SEQUENCE [LARGE SCALE GENOMIC DNA]</scope>
    <source>
        <strain evidence="26 54">CFIAFB20100120</strain>
        <strain evidence="25 52">CFIAFB20130012</strain>
        <strain evidence="28">CFIAFB20170037</strain>
        <strain evidence="27 53">CFIAFB20170045</strain>
    </source>
</reference>
<evidence type="ECO:0000313" key="3">
    <source>
        <dbReference type="EMBL" id="EAC9038937.1"/>
    </source>
</evidence>
<dbReference type="Proteomes" id="UP000354255">
    <property type="component" value="Unassembled WGS sequence"/>
</dbReference>
<dbReference type="EMBL" id="AANCRK010000002">
    <property type="protein sequence ID" value="EDN7714693.1"/>
    <property type="molecule type" value="Genomic_DNA"/>
</dbReference>
<dbReference type="Proteomes" id="UP000467347">
    <property type="component" value="Unassembled WGS sequence"/>
</dbReference>
<evidence type="ECO:0000313" key="33">
    <source>
        <dbReference type="Proteomes" id="UP000339309"/>
    </source>
</evidence>
<evidence type="ECO:0000313" key="16">
    <source>
        <dbReference type="EMBL" id="ECB9474245.1"/>
    </source>
</evidence>
<evidence type="ECO:0000313" key="34">
    <source>
        <dbReference type="Proteomes" id="UP000344343"/>
    </source>
</evidence>
<reference evidence="30 55" key="1">
    <citation type="submission" date="2016-09" db="EMBL/GenBank/DDBJ databases">
        <title>100K Listeria isolates.</title>
        <authorList>
            <person name="Chen P."/>
            <person name="Weimer B.C."/>
            <person name="Kong N."/>
            <person name="Huang B."/>
        </authorList>
    </citation>
    <scope>NUCLEOTIDE SEQUENCE [LARGE SCALE GENOMIC DNA]</scope>
    <source>
        <strain evidence="30 55">BCW_2383</strain>
    </source>
</reference>
<evidence type="ECO:0000313" key="20">
    <source>
        <dbReference type="EMBL" id="EDB7790106.1"/>
    </source>
</evidence>
<evidence type="ECO:0000313" key="8">
    <source>
        <dbReference type="EMBL" id="EAG2245290.1"/>
    </source>
</evidence>